<proteinExistence type="predicted"/>
<gene>
    <name evidence="2" type="ORF">SAMN04487992_103279</name>
</gene>
<dbReference type="EMBL" id="FNBD01000003">
    <property type="protein sequence ID" value="SDE75548.1"/>
    <property type="molecule type" value="Genomic_DNA"/>
</dbReference>
<evidence type="ECO:0000313" key="3">
    <source>
        <dbReference type="Proteomes" id="UP000182114"/>
    </source>
</evidence>
<protein>
    <recommendedName>
        <fullName evidence="4">DUF5034 domain-containing protein</fullName>
    </recommendedName>
</protein>
<reference evidence="3" key="1">
    <citation type="submission" date="2016-10" db="EMBL/GenBank/DDBJ databases">
        <authorList>
            <person name="Varghese N."/>
            <person name="Submissions S."/>
        </authorList>
    </citation>
    <scope>NUCLEOTIDE SEQUENCE [LARGE SCALE GENOMIC DNA]</scope>
    <source>
        <strain evidence="3">DSM 24729</strain>
    </source>
</reference>
<evidence type="ECO:0000256" key="1">
    <source>
        <dbReference type="SAM" id="SignalP"/>
    </source>
</evidence>
<dbReference type="Proteomes" id="UP000182114">
    <property type="component" value="Unassembled WGS sequence"/>
</dbReference>
<feature type="signal peptide" evidence="1">
    <location>
        <begin position="1"/>
        <end position="20"/>
    </location>
</feature>
<keyword evidence="1" id="KW-0732">Signal</keyword>
<dbReference type="AlphaFoldDB" id="A0A1G7FI32"/>
<accession>A0A1G7FI32</accession>
<dbReference type="RefSeq" id="WP_074537852.1">
    <property type="nucleotide sequence ID" value="NZ_FNBD01000003.1"/>
</dbReference>
<evidence type="ECO:0008006" key="4">
    <source>
        <dbReference type="Google" id="ProtNLM"/>
    </source>
</evidence>
<feature type="chain" id="PRO_5010237924" description="DUF5034 domain-containing protein" evidence="1">
    <location>
        <begin position="21"/>
        <end position="200"/>
    </location>
</feature>
<sequence>MNKKIIAVILLYLVQFMASSCVIDCGCEDKKTFDKLYDEVRLELWDMNIYPFTPLEDKNNADKLDFGLTMMVTYNVAQIGAVQQKLRFNSLGFTTANACSCASDEYIATDPITSFQIMAMDTATEEITDVTHQFITYNYDDEPITINEYREIYYYEPDDVVFRLIDVYYFPNTVQFEVKANLASGRIISQKTPVVTFVHQ</sequence>
<keyword evidence="3" id="KW-1185">Reference proteome</keyword>
<dbReference type="PROSITE" id="PS51257">
    <property type="entry name" value="PROKAR_LIPOPROTEIN"/>
    <property type="match status" value="1"/>
</dbReference>
<name>A0A1G7FI32_9FLAO</name>
<evidence type="ECO:0000313" key="2">
    <source>
        <dbReference type="EMBL" id="SDE75548.1"/>
    </source>
</evidence>
<organism evidence="2 3">
    <name type="scientific">Cellulophaga baltica</name>
    <dbReference type="NCBI Taxonomy" id="76594"/>
    <lineage>
        <taxon>Bacteria</taxon>
        <taxon>Pseudomonadati</taxon>
        <taxon>Bacteroidota</taxon>
        <taxon>Flavobacteriia</taxon>
        <taxon>Flavobacteriales</taxon>
        <taxon>Flavobacteriaceae</taxon>
        <taxon>Cellulophaga</taxon>
    </lineage>
</organism>